<evidence type="ECO:0008006" key="8">
    <source>
        <dbReference type="Google" id="ProtNLM"/>
    </source>
</evidence>
<dbReference type="AlphaFoldDB" id="A0A0M0KHC6"/>
<organism evidence="7">
    <name type="scientific">Halalkalibacterium halodurans</name>
    <name type="common">Bacillus halodurans</name>
    <dbReference type="NCBI Taxonomy" id="86665"/>
    <lineage>
        <taxon>Bacteria</taxon>
        <taxon>Bacillati</taxon>
        <taxon>Bacillota</taxon>
        <taxon>Bacilli</taxon>
        <taxon>Bacillales</taxon>
        <taxon>Bacillaceae</taxon>
        <taxon>Halalkalibacterium (ex Joshi et al. 2022)</taxon>
    </lineage>
</organism>
<accession>A0A0M0KHC6</accession>
<comment type="subcellular location">
    <subcellularLocation>
        <location evidence="1">Membrane</location>
        <topology evidence="1">Multi-pass membrane protein</topology>
    </subcellularLocation>
</comment>
<evidence type="ECO:0000256" key="1">
    <source>
        <dbReference type="ARBA" id="ARBA00004141"/>
    </source>
</evidence>
<evidence type="ECO:0000256" key="2">
    <source>
        <dbReference type="ARBA" id="ARBA00007349"/>
    </source>
</evidence>
<dbReference type="EMBL" id="LILD01000001">
    <property type="protein sequence ID" value="KOO37962.1"/>
    <property type="molecule type" value="Genomic_DNA"/>
</dbReference>
<comment type="caution">
    <text evidence="7">The sequence shown here is derived from an EMBL/GenBank/DDBJ whole genome shotgun (WGS) entry which is preliminary data.</text>
</comment>
<evidence type="ECO:0000256" key="4">
    <source>
        <dbReference type="ARBA" id="ARBA00022989"/>
    </source>
</evidence>
<name>A0A0M0KHC6_ALKHA</name>
<keyword evidence="3 6" id="KW-0812">Transmembrane</keyword>
<evidence type="ECO:0000256" key="3">
    <source>
        <dbReference type="ARBA" id="ARBA00022692"/>
    </source>
</evidence>
<dbReference type="PANTHER" id="PTHR42826">
    <property type="entry name" value="DICARBOXYLATE TRANSPORTER 2.1, CHLOROPLASTIC"/>
    <property type="match status" value="1"/>
</dbReference>
<dbReference type="GO" id="GO:0022857">
    <property type="term" value="F:transmembrane transporter activity"/>
    <property type="evidence" value="ECO:0007669"/>
    <property type="project" value="InterPro"/>
</dbReference>
<keyword evidence="5 6" id="KW-0472">Membrane</keyword>
<reference evidence="7" key="1">
    <citation type="submission" date="2015-08" db="EMBL/GenBank/DDBJ databases">
        <title>Complete DNA Sequence of Pseudomonas syringae pv. actinidiae, the Causal Agent of Kiwifruit Canker Disease.</title>
        <authorList>
            <person name="Rikkerink E.H.A."/>
            <person name="Fineran P.C."/>
        </authorList>
    </citation>
    <scope>NUCLEOTIDE SEQUENCE</scope>
    <source>
        <strain evidence="7">DSM 13666</strain>
    </source>
</reference>
<dbReference type="Pfam" id="PF00939">
    <property type="entry name" value="Na_sulph_symp"/>
    <property type="match status" value="1"/>
</dbReference>
<feature type="transmembrane region" description="Helical" evidence="6">
    <location>
        <begin position="65"/>
        <end position="88"/>
    </location>
</feature>
<evidence type="ECO:0000256" key="5">
    <source>
        <dbReference type="ARBA" id="ARBA00023136"/>
    </source>
</evidence>
<dbReference type="InterPro" id="IPR001898">
    <property type="entry name" value="SLC13A/DASS"/>
</dbReference>
<evidence type="ECO:0000256" key="6">
    <source>
        <dbReference type="SAM" id="Phobius"/>
    </source>
</evidence>
<comment type="similarity">
    <text evidence="2">Belongs to the SLC13A/DASS transporter (TC 2.A.47) family. DIT1 subfamily.</text>
</comment>
<gene>
    <name evidence="7" type="ORF">AMD02_03160</name>
</gene>
<dbReference type="GO" id="GO:0016020">
    <property type="term" value="C:membrane"/>
    <property type="evidence" value="ECO:0007669"/>
    <property type="project" value="UniProtKB-SubCell"/>
</dbReference>
<evidence type="ECO:0000313" key="7">
    <source>
        <dbReference type="EMBL" id="KOO37962.1"/>
    </source>
</evidence>
<keyword evidence="4 6" id="KW-1133">Transmembrane helix</keyword>
<protein>
    <recommendedName>
        <fullName evidence="8">Sodium:sulfate symporter transmembrane region</fullName>
    </recommendedName>
</protein>
<dbReference type="InterPro" id="IPR030676">
    <property type="entry name" value="CitT-rel"/>
</dbReference>
<sequence>MMEDTVAGMSWVMALNILAVAAGAPPLLSALLLGFFSNLFSCTIHYGSGPAPVFFGTGYVDQKKWWSIGFFISIIHIVVWLGIGGAWWKVLGLW</sequence>
<proteinExistence type="inferred from homology"/>
<dbReference type="PATRIC" id="fig|136160.3.peg.870"/>